<gene>
    <name evidence="2" type="ORF">SAMN02745170_03428</name>
</gene>
<feature type="compositionally biased region" description="Basic and acidic residues" evidence="1">
    <location>
        <begin position="42"/>
        <end position="78"/>
    </location>
</feature>
<feature type="region of interest" description="Disordered" evidence="1">
    <location>
        <begin position="25"/>
        <end position="78"/>
    </location>
</feature>
<accession>A0A1M6MGQ8</accession>
<sequence length="263" mass="28884">MADVENIYGDNAIVGNKEDAEKALEGRDVQITTTNTQTVNLKTEDGDGTVKTDDTPKDDTKDGDNKQPDTEVTPEKQLETDIKTQIQAEEDAKKDLAAKGVDFNAIAAEYEANGTLSADTLSKLEKAGYPKSVVDAYIAGMEATAARFEAQVYEYAGGKEAFQQMTQFVQGLGNEYVNAFNRVIETGDLTQIRIAIQGFKAQMTAKYGTANRTIMGKGNTTTGVQGFTSREEMVKAMSDPRYLRDPGYTREVQEKTMKSTFMR</sequence>
<protein>
    <submittedName>
        <fullName evidence="2">Phage T7 capsid assembly protein</fullName>
    </submittedName>
</protein>
<reference evidence="2 3" key="1">
    <citation type="submission" date="2016-11" db="EMBL/GenBank/DDBJ databases">
        <authorList>
            <person name="Varghese N."/>
            <person name="Submissions S."/>
        </authorList>
    </citation>
    <scope>NUCLEOTIDE SEQUENCE [LARGE SCALE GENOMIC DNA]</scope>
    <source>
        <strain evidence="2 3">DSM 15287</strain>
    </source>
</reference>
<evidence type="ECO:0000313" key="3">
    <source>
        <dbReference type="Proteomes" id="UP000322917"/>
    </source>
</evidence>
<keyword evidence="3" id="KW-1185">Reference proteome</keyword>
<organism evidence="2 3">
    <name type="scientific">Propionispora hippei DSM 15287</name>
    <dbReference type="NCBI Taxonomy" id="1123003"/>
    <lineage>
        <taxon>Bacteria</taxon>
        <taxon>Bacillati</taxon>
        <taxon>Bacillota</taxon>
        <taxon>Negativicutes</taxon>
        <taxon>Selenomonadales</taxon>
        <taxon>Sporomusaceae</taxon>
        <taxon>Propionispora</taxon>
    </lineage>
</organism>
<dbReference type="EMBL" id="FQZD01000041">
    <property type="protein sequence ID" value="SHJ82513.1"/>
    <property type="molecule type" value="Genomic_DNA"/>
</dbReference>
<feature type="compositionally biased region" description="Low complexity" evidence="1">
    <location>
        <begin position="29"/>
        <end position="40"/>
    </location>
</feature>
<evidence type="ECO:0000313" key="2">
    <source>
        <dbReference type="EMBL" id="SHJ82513.1"/>
    </source>
</evidence>
<name>A0A1M6MGQ8_9FIRM</name>
<dbReference type="InterPro" id="IPR008768">
    <property type="entry name" value="Gp9-like"/>
</dbReference>
<dbReference type="Pfam" id="PF05396">
    <property type="entry name" value="Phage_T7_Capsid"/>
    <property type="match status" value="1"/>
</dbReference>
<dbReference type="OrthoDB" id="3036062at2"/>
<evidence type="ECO:0000256" key="1">
    <source>
        <dbReference type="SAM" id="MobiDB-lite"/>
    </source>
</evidence>
<proteinExistence type="predicted"/>
<dbReference type="Proteomes" id="UP000322917">
    <property type="component" value="Unassembled WGS sequence"/>
</dbReference>
<dbReference type="RefSeq" id="WP_149736026.1">
    <property type="nucleotide sequence ID" value="NZ_FQZD01000041.1"/>
</dbReference>
<dbReference type="AlphaFoldDB" id="A0A1M6MGQ8"/>